<feature type="region of interest" description="Disordered" evidence="1">
    <location>
        <begin position="270"/>
        <end position="306"/>
    </location>
</feature>
<dbReference type="InParanoid" id="A0A409YWA4"/>
<gene>
    <name evidence="2" type="ORF">CVT26_013676</name>
</gene>
<accession>A0A409YWA4</accession>
<proteinExistence type="predicted"/>
<dbReference type="Proteomes" id="UP000284706">
    <property type="component" value="Unassembled WGS sequence"/>
</dbReference>
<feature type="compositionally biased region" description="Polar residues" evidence="1">
    <location>
        <begin position="219"/>
        <end position="252"/>
    </location>
</feature>
<organism evidence="2 3">
    <name type="scientific">Gymnopilus dilepis</name>
    <dbReference type="NCBI Taxonomy" id="231916"/>
    <lineage>
        <taxon>Eukaryota</taxon>
        <taxon>Fungi</taxon>
        <taxon>Dikarya</taxon>
        <taxon>Basidiomycota</taxon>
        <taxon>Agaricomycotina</taxon>
        <taxon>Agaricomycetes</taxon>
        <taxon>Agaricomycetidae</taxon>
        <taxon>Agaricales</taxon>
        <taxon>Agaricineae</taxon>
        <taxon>Hymenogastraceae</taxon>
        <taxon>Gymnopilus</taxon>
    </lineage>
</organism>
<reference evidence="2 3" key="1">
    <citation type="journal article" date="2018" name="Evol. Lett.">
        <title>Horizontal gene cluster transfer increased hallucinogenic mushroom diversity.</title>
        <authorList>
            <person name="Reynolds H.T."/>
            <person name="Vijayakumar V."/>
            <person name="Gluck-Thaler E."/>
            <person name="Korotkin H.B."/>
            <person name="Matheny P.B."/>
            <person name="Slot J.C."/>
        </authorList>
    </citation>
    <scope>NUCLEOTIDE SEQUENCE [LARGE SCALE GENOMIC DNA]</scope>
    <source>
        <strain evidence="2 3">SRW20</strain>
    </source>
</reference>
<keyword evidence="3" id="KW-1185">Reference proteome</keyword>
<evidence type="ECO:0000313" key="3">
    <source>
        <dbReference type="Proteomes" id="UP000284706"/>
    </source>
</evidence>
<name>A0A409YWA4_9AGAR</name>
<protein>
    <submittedName>
        <fullName evidence="2">Uncharacterized protein</fullName>
    </submittedName>
</protein>
<feature type="region of interest" description="Disordered" evidence="1">
    <location>
        <begin position="217"/>
        <end position="252"/>
    </location>
</feature>
<evidence type="ECO:0000256" key="1">
    <source>
        <dbReference type="SAM" id="MobiDB-lite"/>
    </source>
</evidence>
<comment type="caution">
    <text evidence="2">The sequence shown here is derived from an EMBL/GenBank/DDBJ whole genome shotgun (WGS) entry which is preliminary data.</text>
</comment>
<evidence type="ECO:0000313" key="2">
    <source>
        <dbReference type="EMBL" id="PPR07316.1"/>
    </source>
</evidence>
<feature type="compositionally biased region" description="Basic and acidic residues" evidence="1">
    <location>
        <begin position="54"/>
        <end position="66"/>
    </location>
</feature>
<sequence>MAGTLPTPVLLASGSPSLQSAGMGVPYLPDRFGQPAPLFDYAMKDVWTAIEELKGGDENNDEDPRQPSKYGLSFIDTHDKRGMNHTNRNEVQDLKRMFGLLHHSIKLTTQQTLGSASGPSLQSASQRAETVTELRPEPRLVSILNKRPRTEADTNEEDGELSARVAKRVRFVDTEDIPLPYIQSPSPQLDAGSEIRDAITPTNRPAGFIDGDSTLCEPATSSGSQHFSDCENSLSPPNFSGHSPCQRETPQPEYSNVPLLLRISPLPRRKTKWDPISGRRIPIRSNMPDILEGLSEEEDLDQSQASEEIAKVEEATNES</sequence>
<feature type="region of interest" description="Disordered" evidence="1">
    <location>
        <begin position="54"/>
        <end position="84"/>
    </location>
</feature>
<dbReference type="EMBL" id="NHYE01000136">
    <property type="protein sequence ID" value="PPR07316.1"/>
    <property type="molecule type" value="Genomic_DNA"/>
</dbReference>
<dbReference type="AlphaFoldDB" id="A0A409YWA4"/>